<name>A0ABQ7ZI76_BRANA</name>
<evidence type="ECO:0000313" key="2">
    <source>
        <dbReference type="EMBL" id="KAH0879927.1"/>
    </source>
</evidence>
<feature type="region of interest" description="Disordered" evidence="1">
    <location>
        <begin position="192"/>
        <end position="227"/>
    </location>
</feature>
<comment type="caution">
    <text evidence="2">The sequence shown here is derived from an EMBL/GenBank/DDBJ whole genome shotgun (WGS) entry which is preliminary data.</text>
</comment>
<feature type="compositionally biased region" description="Basic and acidic residues" evidence="1">
    <location>
        <begin position="197"/>
        <end position="210"/>
    </location>
</feature>
<feature type="region of interest" description="Disordered" evidence="1">
    <location>
        <begin position="142"/>
        <end position="162"/>
    </location>
</feature>
<feature type="non-terminal residue" evidence="2">
    <location>
        <position position="1"/>
    </location>
</feature>
<evidence type="ECO:0000313" key="3">
    <source>
        <dbReference type="Proteomes" id="UP000824890"/>
    </source>
</evidence>
<feature type="compositionally biased region" description="Basic and acidic residues" evidence="1">
    <location>
        <begin position="8"/>
        <end position="17"/>
    </location>
</feature>
<dbReference type="EMBL" id="JAGKQM010000015">
    <property type="protein sequence ID" value="KAH0879927.1"/>
    <property type="molecule type" value="Genomic_DNA"/>
</dbReference>
<proteinExistence type="predicted"/>
<accession>A0ABQ7ZI76</accession>
<reference evidence="2 3" key="1">
    <citation type="submission" date="2021-05" db="EMBL/GenBank/DDBJ databases">
        <title>Genome Assembly of Synthetic Allotetraploid Brassica napus Reveals Homoeologous Exchanges between Subgenomes.</title>
        <authorList>
            <person name="Davis J.T."/>
        </authorList>
    </citation>
    <scope>NUCLEOTIDE SEQUENCE [LARGE SCALE GENOMIC DNA]</scope>
    <source>
        <strain evidence="3">cv. Da-Ae</strain>
        <tissue evidence="2">Seedling</tissue>
    </source>
</reference>
<organism evidence="2 3">
    <name type="scientific">Brassica napus</name>
    <name type="common">Rape</name>
    <dbReference type="NCBI Taxonomy" id="3708"/>
    <lineage>
        <taxon>Eukaryota</taxon>
        <taxon>Viridiplantae</taxon>
        <taxon>Streptophyta</taxon>
        <taxon>Embryophyta</taxon>
        <taxon>Tracheophyta</taxon>
        <taxon>Spermatophyta</taxon>
        <taxon>Magnoliopsida</taxon>
        <taxon>eudicotyledons</taxon>
        <taxon>Gunneridae</taxon>
        <taxon>Pentapetalae</taxon>
        <taxon>rosids</taxon>
        <taxon>malvids</taxon>
        <taxon>Brassicales</taxon>
        <taxon>Brassicaceae</taxon>
        <taxon>Brassiceae</taxon>
        <taxon>Brassica</taxon>
    </lineage>
</organism>
<keyword evidence="3" id="KW-1185">Reference proteome</keyword>
<feature type="compositionally biased region" description="Polar residues" evidence="1">
    <location>
        <begin position="212"/>
        <end position="223"/>
    </location>
</feature>
<dbReference type="Proteomes" id="UP000824890">
    <property type="component" value="Unassembled WGS sequence"/>
</dbReference>
<feature type="region of interest" description="Disordered" evidence="1">
    <location>
        <begin position="1"/>
        <end position="51"/>
    </location>
</feature>
<protein>
    <submittedName>
        <fullName evidence="2">Uncharacterized protein</fullName>
    </submittedName>
</protein>
<feature type="compositionally biased region" description="Polar residues" evidence="1">
    <location>
        <begin position="21"/>
        <end position="45"/>
    </location>
</feature>
<evidence type="ECO:0000256" key="1">
    <source>
        <dbReference type="SAM" id="MobiDB-lite"/>
    </source>
</evidence>
<gene>
    <name evidence="2" type="ORF">HID58_067321</name>
</gene>
<sequence length="370" mass="40779">RGRSPPHYVREDPKEEGELQDTGSANKGFQTEGKTSTSNNPQHESNGAKVNLVKVPLKPLGLENGAKAVIASETVGAGEEMAPPLVDIGKDNTGNEVMDLEETGNPIAGDEGVMCEDDDFQNLTDGEMEDLNGSQEVVRVTTKGNRREGTTSRGGGEEEGCSQATTQANYGCGNFKEEEVQALLSQNINVQARQGKRQGEGIRLQEEKGSSHPKQTSSKNSTASHERYEGDMESMASWFVGMRSSYLIQWMMDLISLNQAQWKNGIRMVLDKVRLISIIIWYKEVLSYSYVDITKRTVARRWVSLVIGLRWSLIMGGGARFGVMGLCWIIVEEHTLGLVSLNQVQRIYGTMKCISCKMGVVTSDLQCFII</sequence>